<evidence type="ECO:0000256" key="1">
    <source>
        <dbReference type="ARBA" id="ARBA00004328"/>
    </source>
</evidence>
<organism evidence="11">
    <name type="scientific">viral metagenome</name>
    <dbReference type="NCBI Taxonomy" id="1070528"/>
    <lineage>
        <taxon>unclassified sequences</taxon>
        <taxon>metagenomes</taxon>
        <taxon>organismal metagenomes</taxon>
    </lineage>
</organism>
<dbReference type="Pfam" id="PF01068">
    <property type="entry name" value="DNA_ligase_A_M"/>
    <property type="match status" value="1"/>
</dbReference>
<keyword evidence="3" id="KW-0235">DNA replication</keyword>
<dbReference type="Gene3D" id="2.40.50.140">
    <property type="entry name" value="Nucleic acid-binding proteins"/>
    <property type="match status" value="1"/>
</dbReference>
<evidence type="ECO:0000256" key="8">
    <source>
        <dbReference type="ARBA" id="ARBA00046002"/>
    </source>
</evidence>
<feature type="domain" description="ATP-dependent DNA ligase family profile" evidence="9">
    <location>
        <begin position="17"/>
        <end position="186"/>
    </location>
</feature>
<accession>A0A6H2A3U4</accession>
<dbReference type="InterPro" id="IPR012340">
    <property type="entry name" value="NA-bd_OB-fold"/>
</dbReference>
<keyword evidence="6" id="KW-0234">DNA repair</keyword>
<evidence type="ECO:0000256" key="5">
    <source>
        <dbReference type="ARBA" id="ARBA00022844"/>
    </source>
</evidence>
<evidence type="ECO:0000256" key="2">
    <source>
        <dbReference type="ARBA" id="ARBA00022598"/>
    </source>
</evidence>
<evidence type="ECO:0000259" key="9">
    <source>
        <dbReference type="Pfam" id="PF01068"/>
    </source>
</evidence>
<dbReference type="PROSITE" id="PS00333">
    <property type="entry name" value="DNA_LIGASE_A2"/>
    <property type="match status" value="1"/>
</dbReference>
<gene>
    <name evidence="11" type="ORF">TM448A04443_0004</name>
</gene>
<dbReference type="InterPro" id="IPR012310">
    <property type="entry name" value="DNA_ligase_ATP-dep_cent"/>
</dbReference>
<dbReference type="PANTHER" id="PTHR47810">
    <property type="entry name" value="DNA LIGASE"/>
    <property type="match status" value="1"/>
</dbReference>
<dbReference type="GO" id="GO:0003910">
    <property type="term" value="F:DNA ligase (ATP) activity"/>
    <property type="evidence" value="ECO:0007669"/>
    <property type="project" value="InterPro"/>
</dbReference>
<dbReference type="PANTHER" id="PTHR47810:SF5">
    <property type="entry name" value="LIGASE, PUTATIVE-RELATED"/>
    <property type="match status" value="1"/>
</dbReference>
<evidence type="ECO:0000256" key="3">
    <source>
        <dbReference type="ARBA" id="ARBA00022705"/>
    </source>
</evidence>
<dbReference type="GO" id="GO:0006310">
    <property type="term" value="P:DNA recombination"/>
    <property type="evidence" value="ECO:0007669"/>
    <property type="project" value="InterPro"/>
</dbReference>
<evidence type="ECO:0000256" key="6">
    <source>
        <dbReference type="ARBA" id="ARBA00023204"/>
    </source>
</evidence>
<evidence type="ECO:0000256" key="4">
    <source>
        <dbReference type="ARBA" id="ARBA00022763"/>
    </source>
</evidence>
<evidence type="ECO:0000313" key="11">
    <source>
        <dbReference type="EMBL" id="QJA54185.1"/>
    </source>
</evidence>
<dbReference type="Gene3D" id="3.30.470.30">
    <property type="entry name" value="DNA ligase/mRNA capping enzyme"/>
    <property type="match status" value="1"/>
</dbReference>
<comment type="function">
    <text evidence="8">Very low-fidelity DNA ligase that seals nicks in double-stranded DNA during DNA repair. Together with the viral repair DNA polymerase X, fills the single nucleotide gaps generated by the AP endonuclease. It is not essential for viral replication and recombination. Displays a very low adenylation activity towards DNA with 3'-dideoxy- or 3'-amino-terminated nicks compared to regular nick DNA.</text>
</comment>
<dbReference type="GO" id="GO:0005524">
    <property type="term" value="F:ATP binding"/>
    <property type="evidence" value="ECO:0007669"/>
    <property type="project" value="InterPro"/>
</dbReference>
<protein>
    <recommendedName>
        <fullName evidence="7">Polydeoxyribonucleotide synthase [ATP]</fullName>
    </recommendedName>
</protein>
<name>A0A6H2A3U4_9ZZZZ</name>
<dbReference type="InterPro" id="IPR016059">
    <property type="entry name" value="DNA_ligase_ATP-dep_CS"/>
</dbReference>
<evidence type="ECO:0000256" key="7">
    <source>
        <dbReference type="ARBA" id="ARBA00032896"/>
    </source>
</evidence>
<dbReference type="Pfam" id="PF14743">
    <property type="entry name" value="DNA_ligase_OB_2"/>
    <property type="match status" value="1"/>
</dbReference>
<dbReference type="InterPro" id="IPR050326">
    <property type="entry name" value="NAD_dep_DNA_ligaseB"/>
</dbReference>
<dbReference type="InterPro" id="IPR029319">
    <property type="entry name" value="DNA_ligase_OB"/>
</dbReference>
<proteinExistence type="predicted"/>
<keyword evidence="5" id="KW-0946">Virion</keyword>
<keyword evidence="2 11" id="KW-0436">Ligase</keyword>
<dbReference type="GO" id="GO:0044423">
    <property type="term" value="C:virion component"/>
    <property type="evidence" value="ECO:0007669"/>
    <property type="project" value="UniProtKB-KW"/>
</dbReference>
<evidence type="ECO:0000259" key="10">
    <source>
        <dbReference type="Pfam" id="PF14743"/>
    </source>
</evidence>
<reference evidence="11" key="1">
    <citation type="submission" date="2020-03" db="EMBL/GenBank/DDBJ databases">
        <title>The deep terrestrial virosphere.</title>
        <authorList>
            <person name="Holmfeldt K."/>
            <person name="Nilsson E."/>
            <person name="Simone D."/>
            <person name="Lopez-Fernandez M."/>
            <person name="Wu X."/>
            <person name="de Brujin I."/>
            <person name="Lundin D."/>
            <person name="Andersson A."/>
            <person name="Bertilsson S."/>
            <person name="Dopson M."/>
        </authorList>
    </citation>
    <scope>NUCLEOTIDE SEQUENCE</scope>
    <source>
        <strain evidence="11">TM448A04443</strain>
    </source>
</reference>
<feature type="domain" description="DNA ligase OB-like" evidence="10">
    <location>
        <begin position="211"/>
        <end position="278"/>
    </location>
</feature>
<dbReference type="SUPFAM" id="SSF56091">
    <property type="entry name" value="DNA ligase/mRNA capping enzyme, catalytic domain"/>
    <property type="match status" value="1"/>
</dbReference>
<dbReference type="CDD" id="cd08041">
    <property type="entry name" value="OBF_kDNA_ligase_like"/>
    <property type="match status" value="1"/>
</dbReference>
<dbReference type="AlphaFoldDB" id="A0A6H2A3U4"/>
<dbReference type="GO" id="GO:0006260">
    <property type="term" value="P:DNA replication"/>
    <property type="evidence" value="ECO:0007669"/>
    <property type="project" value="UniProtKB-KW"/>
</dbReference>
<dbReference type="SUPFAM" id="SSF50249">
    <property type="entry name" value="Nucleic acid-binding proteins"/>
    <property type="match status" value="1"/>
</dbReference>
<keyword evidence="4" id="KW-0227">DNA damage</keyword>
<sequence>MSKRAKIMLCYPFEEGRLAKWKMPVFVQPKLDGERCRALLHPSGTVNLFSSECNDITMVPHISQELSNLALKLSKPIELDGELYVHGMPFEQIHSIVGRTVNINPQHAEMEYHVFDIVDEQRAQIDRIKVLTSIQPLFGKKIRAVKTLPAGNLEEIMRIYDHYVEDLYEGIIVRHIDAPYIRRRSIYTMKFKPKKQDIYRIIGFKEEIDKNGKPKGRLGALICQGDDETEFSVGSGLDDELREKLWLMRELLIDYDCKVSYQHLTFGSHVPRFPVFISIIERQEEPKFINPLM</sequence>
<dbReference type="GO" id="GO:0006281">
    <property type="term" value="P:DNA repair"/>
    <property type="evidence" value="ECO:0007669"/>
    <property type="project" value="UniProtKB-KW"/>
</dbReference>
<comment type="subcellular location">
    <subcellularLocation>
        <location evidence="1">Virion</location>
    </subcellularLocation>
</comment>
<dbReference type="EMBL" id="MT144484">
    <property type="protein sequence ID" value="QJA54185.1"/>
    <property type="molecule type" value="Genomic_DNA"/>
</dbReference>